<name>A0A7X0SEW3_9CLOT</name>
<accession>A0A7X0SEW3</accession>
<sequence>MKCTVCSEEVDMFDICDNCGWQNNGPKEKEGDLQGPNKMTLKEAKQAFKKGEKIM</sequence>
<organism evidence="2 3">
    <name type="scientific">Clostridium gasigenes</name>
    <dbReference type="NCBI Taxonomy" id="94869"/>
    <lineage>
        <taxon>Bacteria</taxon>
        <taxon>Bacillati</taxon>
        <taxon>Bacillota</taxon>
        <taxon>Clostridia</taxon>
        <taxon>Eubacteriales</taxon>
        <taxon>Clostridiaceae</taxon>
        <taxon>Clostridium</taxon>
    </lineage>
</organism>
<dbReference type="EMBL" id="JACKWY010000012">
    <property type="protein sequence ID" value="MBB6716260.1"/>
    <property type="molecule type" value="Genomic_DNA"/>
</dbReference>
<protein>
    <recommendedName>
        <fullName evidence="1">Cysteine-rich CPCC domain-containing protein</fullName>
    </recommendedName>
</protein>
<dbReference type="InterPro" id="IPR025983">
    <property type="entry name" value="Cys_rich_CPCC"/>
</dbReference>
<gene>
    <name evidence="2" type="ORF">H7E68_16265</name>
</gene>
<dbReference type="RefSeq" id="WP_185165320.1">
    <property type="nucleotide sequence ID" value="NZ_JACKWY010000012.1"/>
</dbReference>
<dbReference type="Proteomes" id="UP000585258">
    <property type="component" value="Unassembled WGS sequence"/>
</dbReference>
<dbReference type="Pfam" id="PF14206">
    <property type="entry name" value="Cys_rich_CPCC"/>
    <property type="match status" value="1"/>
</dbReference>
<evidence type="ECO:0000313" key="3">
    <source>
        <dbReference type="Proteomes" id="UP000585258"/>
    </source>
</evidence>
<evidence type="ECO:0000259" key="1">
    <source>
        <dbReference type="Pfam" id="PF14206"/>
    </source>
</evidence>
<feature type="domain" description="Cysteine-rich CPCC" evidence="1">
    <location>
        <begin position="6"/>
        <end position="50"/>
    </location>
</feature>
<dbReference type="AlphaFoldDB" id="A0A7X0SEW3"/>
<proteinExistence type="predicted"/>
<evidence type="ECO:0000313" key="2">
    <source>
        <dbReference type="EMBL" id="MBB6716260.1"/>
    </source>
</evidence>
<reference evidence="2 3" key="1">
    <citation type="submission" date="2020-08" db="EMBL/GenBank/DDBJ databases">
        <title>Clostridia isolated from Swiss meat.</title>
        <authorList>
            <person name="Wambui J."/>
            <person name="Stevens M.J.A."/>
            <person name="Stephan R."/>
        </authorList>
    </citation>
    <scope>NUCLEOTIDE SEQUENCE [LARGE SCALE GENOMIC DNA]</scope>
    <source>
        <strain evidence="2 3">CM001</strain>
    </source>
</reference>
<comment type="caution">
    <text evidence="2">The sequence shown here is derived from an EMBL/GenBank/DDBJ whole genome shotgun (WGS) entry which is preliminary data.</text>
</comment>